<feature type="transmembrane region" description="Helical" evidence="1">
    <location>
        <begin position="40"/>
        <end position="59"/>
    </location>
</feature>
<dbReference type="PANTHER" id="PTHR22775:SF44">
    <property type="entry name" value="SORTING NEXIN-14"/>
    <property type="match status" value="1"/>
</dbReference>
<dbReference type="EMBL" id="AJWK01020278">
    <property type="status" value="NOT_ANNOTATED_CDS"/>
    <property type="molecule type" value="Genomic_DNA"/>
</dbReference>
<name>A0A1B0EZ09_LUTLO</name>
<keyword evidence="1" id="KW-1133">Transmembrane helix</keyword>
<dbReference type="EnsemblMetazoa" id="LLOJ006279-RA">
    <property type="protein sequence ID" value="LLOJ006279-PA"/>
    <property type="gene ID" value="LLOJ006279"/>
</dbReference>
<dbReference type="GO" id="GO:0097352">
    <property type="term" value="P:autophagosome maturation"/>
    <property type="evidence" value="ECO:0007669"/>
    <property type="project" value="TreeGrafter"/>
</dbReference>
<protein>
    <submittedName>
        <fullName evidence="4">Putative sorting nexin-14</fullName>
    </submittedName>
</protein>
<feature type="transmembrane region" description="Helical" evidence="1">
    <location>
        <begin position="12"/>
        <end position="33"/>
    </location>
</feature>
<feature type="domain" description="PXA" evidence="3">
    <location>
        <begin position="113"/>
        <end position="286"/>
    </location>
</feature>
<keyword evidence="1" id="KW-0812">Transmembrane</keyword>
<dbReference type="PROSITE" id="PS51207">
    <property type="entry name" value="PXA"/>
    <property type="match status" value="1"/>
</dbReference>
<dbReference type="InterPro" id="IPR044926">
    <property type="entry name" value="RGS_subdomain_2"/>
</dbReference>
<dbReference type="InterPro" id="IPR016137">
    <property type="entry name" value="RGS"/>
</dbReference>
<dbReference type="EMBL" id="AJWK01020279">
    <property type="status" value="NOT_ANNOTATED_CDS"/>
    <property type="molecule type" value="Genomic_DNA"/>
</dbReference>
<evidence type="ECO:0000313" key="6">
    <source>
        <dbReference type="Proteomes" id="UP000092461"/>
    </source>
</evidence>
<accession>A0A1B0EZ09</accession>
<evidence type="ECO:0000259" key="3">
    <source>
        <dbReference type="PROSITE" id="PS51207"/>
    </source>
</evidence>
<dbReference type="Proteomes" id="UP000092461">
    <property type="component" value="Unassembled WGS sequence"/>
</dbReference>
<dbReference type="EMBL" id="GITU01008649">
    <property type="protein sequence ID" value="MBC1177352.1"/>
    <property type="molecule type" value="Transcribed_RNA"/>
</dbReference>
<dbReference type="SMART" id="SM00313">
    <property type="entry name" value="PXA"/>
    <property type="match status" value="1"/>
</dbReference>
<evidence type="ECO:0000259" key="2">
    <source>
        <dbReference type="PROSITE" id="PS50132"/>
    </source>
</evidence>
<evidence type="ECO:0000256" key="1">
    <source>
        <dbReference type="SAM" id="Phobius"/>
    </source>
</evidence>
<dbReference type="InterPro" id="IPR036305">
    <property type="entry name" value="RGS_sf"/>
</dbReference>
<dbReference type="SUPFAM" id="SSF48097">
    <property type="entry name" value="Regulator of G-protein signaling, RGS"/>
    <property type="match status" value="1"/>
</dbReference>
<feature type="domain" description="RGS" evidence="2">
    <location>
        <begin position="319"/>
        <end position="385"/>
    </location>
</feature>
<organism evidence="5 6">
    <name type="scientific">Lutzomyia longipalpis</name>
    <name type="common">Sand fly</name>
    <dbReference type="NCBI Taxonomy" id="7200"/>
    <lineage>
        <taxon>Eukaryota</taxon>
        <taxon>Metazoa</taxon>
        <taxon>Ecdysozoa</taxon>
        <taxon>Arthropoda</taxon>
        <taxon>Hexapoda</taxon>
        <taxon>Insecta</taxon>
        <taxon>Pterygota</taxon>
        <taxon>Neoptera</taxon>
        <taxon>Endopterygota</taxon>
        <taxon>Diptera</taxon>
        <taxon>Nematocera</taxon>
        <taxon>Psychodoidea</taxon>
        <taxon>Psychodidae</taxon>
        <taxon>Lutzomyia</taxon>
        <taxon>Lutzomyia</taxon>
    </lineage>
</organism>
<dbReference type="InterPro" id="IPR003114">
    <property type="entry name" value="Phox_assoc"/>
</dbReference>
<dbReference type="PROSITE" id="PS50132">
    <property type="entry name" value="RGS"/>
    <property type="match status" value="1"/>
</dbReference>
<evidence type="ECO:0000313" key="5">
    <source>
        <dbReference type="EnsemblMetazoa" id="LLOJ006279-PA"/>
    </source>
</evidence>
<dbReference type="GO" id="GO:0005770">
    <property type="term" value="C:late endosome"/>
    <property type="evidence" value="ECO:0007669"/>
    <property type="project" value="TreeGrafter"/>
</dbReference>
<keyword evidence="6" id="KW-1185">Reference proteome</keyword>
<evidence type="ECO:0000313" key="4">
    <source>
        <dbReference type="EMBL" id="MBC1177352.1"/>
    </source>
</evidence>
<dbReference type="Gene3D" id="1.10.167.10">
    <property type="entry name" value="Regulator of G-protein Signalling 4, domain 2"/>
    <property type="match status" value="1"/>
</dbReference>
<dbReference type="PANTHER" id="PTHR22775">
    <property type="entry name" value="SORTING NEXIN"/>
    <property type="match status" value="1"/>
</dbReference>
<dbReference type="Pfam" id="PF02194">
    <property type="entry name" value="PXA"/>
    <property type="match status" value="1"/>
</dbReference>
<keyword evidence="1" id="KW-0472">Membrane</keyword>
<reference evidence="4" key="2">
    <citation type="journal article" date="2020" name="BMC">
        <title>Leishmania infection induces a limited differential gene expression in the sand fly midgut.</title>
        <authorList>
            <person name="Coutinho-Abreu I.V."/>
            <person name="Serafim T.D."/>
            <person name="Meneses C."/>
            <person name="Kamhawi S."/>
            <person name="Oliveira F."/>
            <person name="Valenzuela J.G."/>
        </authorList>
    </citation>
    <scope>NUCLEOTIDE SEQUENCE</scope>
    <source>
        <strain evidence="4">Jacobina</strain>
        <tissue evidence="4">Midgut</tissue>
    </source>
</reference>
<proteinExistence type="predicted"/>
<dbReference type="AlphaFoldDB" id="A0A1B0EZ09"/>
<sequence>MSMLYLTRLVVNFWLDSVTCLVSIGVVLFAAVCVTVSLTLGLFIVVLYICGAIAGAVLLSNRASVAKYIEFLGFRNYVTKETPECELCGGRRCERHRAHQWRPREPWRGWSVDEQLDKAVDRFYTRILTSFVESWFSLVSRNENFVQLLKENLREATCRLILKIRQIDAPVLITDKLLPCAFAHHETVAKMLADGVPVDKLSATFVHQELTVHPATLNRRAELEYLRGVARCLMPRLINTDQLDSKVLGTLLRELLTCWVFLPLLDAISDPNLINLLIIVATNPRHSPINFRDSQRVTFLEAFARRRDTPSPPPTTWSSCDDLLGDQTKLYSFMQFLKREGAVDVLRFHLDVDNLNRELLDPRVTTDPEKVSALQQQSEKLLTTYQTQMQKEFGGCSAKTLTEAHEAVKASLQGHWRRAFRRTPEYFRLVYGDKDVHALEMSHGHDHGSSTVSRLSKLKGVIRGAVDGAPLEATEIPTVWDAFSETQGVIRGAVDGAPLEATEIPTVWDAFSETQAAAPNPTIYSSMTQKLRKERGQNLDNFMVSFMQSIEQTTDVGEDVIELREENERQQRPNPPGRNLIYGDLFAVHKNAHLLHNSSLALPYTIKGPSQCLVYILTRILVVPTVIVKFILALIRLSRTTVDSLICRGLAKLLQVGLHEPRLAFLLTLLEEQIFDEKHTQVGEMELQQRRDLARMRIVRVARQLGSVVDTLQSPALNKHLIYCLFDTILAEMFPEMDHSARE</sequence>
<dbReference type="VEuPathDB" id="VectorBase:LLONM1_011814"/>
<dbReference type="GO" id="GO:0035091">
    <property type="term" value="F:phosphatidylinositol binding"/>
    <property type="evidence" value="ECO:0007669"/>
    <property type="project" value="TreeGrafter"/>
</dbReference>
<reference evidence="6" key="1">
    <citation type="submission" date="2012-05" db="EMBL/GenBank/DDBJ databases">
        <title>Whole Genome Assembly of Lutzomyia longipalpis.</title>
        <authorList>
            <person name="Richards S."/>
            <person name="Qu C."/>
            <person name="Dillon R."/>
            <person name="Worley K."/>
            <person name="Scherer S."/>
            <person name="Batterton M."/>
            <person name="Taylor A."/>
            <person name="Hawes A."/>
            <person name="Hernandez B."/>
            <person name="Kovar C."/>
            <person name="Mandapat C."/>
            <person name="Pham C."/>
            <person name="Qu C."/>
            <person name="Jing C."/>
            <person name="Bess C."/>
            <person name="Bandaranaike D."/>
            <person name="Ngo D."/>
            <person name="Ongeri F."/>
            <person name="Arias F."/>
            <person name="Lara F."/>
            <person name="Weissenberger G."/>
            <person name="Kamau G."/>
            <person name="Han H."/>
            <person name="Shen H."/>
            <person name="Dinh H."/>
            <person name="Khalil I."/>
            <person name="Jones J."/>
            <person name="Shafer J."/>
            <person name="Jayaseelan J."/>
            <person name="Quiroz J."/>
            <person name="Blankenburg K."/>
            <person name="Nguyen L."/>
            <person name="Jackson L."/>
            <person name="Francisco L."/>
            <person name="Tang L.-Y."/>
            <person name="Pu L.-L."/>
            <person name="Perales L."/>
            <person name="Lorensuhewa L."/>
            <person name="Munidasa M."/>
            <person name="Coyle M."/>
            <person name="Taylor M."/>
            <person name="Puazo M."/>
            <person name="Firestine M."/>
            <person name="Scheel M."/>
            <person name="Javaid M."/>
            <person name="Wang M."/>
            <person name="Li M."/>
            <person name="Tabassum N."/>
            <person name="Saada N."/>
            <person name="Osuji N."/>
            <person name="Aqrawi P."/>
            <person name="Fu Q."/>
            <person name="Thornton R."/>
            <person name="Raj R."/>
            <person name="Goodspeed R."/>
            <person name="Mata R."/>
            <person name="Najjar R."/>
            <person name="Gubbala S."/>
            <person name="Lee S."/>
            <person name="Denson S."/>
            <person name="Patil S."/>
            <person name="Macmil S."/>
            <person name="Qi S."/>
            <person name="Matskevitch T."/>
            <person name="Palculict T."/>
            <person name="Mathew T."/>
            <person name="Vee V."/>
            <person name="Velamala V."/>
            <person name="Korchina V."/>
            <person name="Cai W."/>
            <person name="Liu W."/>
            <person name="Dai W."/>
            <person name="Zou X."/>
            <person name="Zhu Y."/>
            <person name="Zhang Y."/>
            <person name="Wu Y.-Q."/>
            <person name="Xin Y."/>
            <person name="Nazarath L."/>
            <person name="Kovar C."/>
            <person name="Han Y."/>
            <person name="Muzny D."/>
            <person name="Gibbs R."/>
        </authorList>
    </citation>
    <scope>NUCLEOTIDE SEQUENCE [LARGE SCALE GENOMIC DNA]</scope>
    <source>
        <strain evidence="6">Jacobina</strain>
    </source>
</reference>
<dbReference type="VEuPathDB" id="VectorBase:LLOJ006279"/>
<reference evidence="5" key="3">
    <citation type="submission" date="2020-05" db="UniProtKB">
        <authorList>
            <consortium name="EnsemblMetazoa"/>
        </authorList>
    </citation>
    <scope>IDENTIFICATION</scope>
    <source>
        <strain evidence="5">Jacobina</strain>
    </source>
</reference>